<dbReference type="PANTHER" id="PTHR46114">
    <property type="entry name" value="APPLE DOMAIN-CONTAINING PROTEIN"/>
    <property type="match status" value="1"/>
</dbReference>
<accession>A0A151IHU1</accession>
<sequence length="205" mass="23812">MFFRKIFKADVENSKLVYCSDVSELFNLFDYDHVSSEWRLFIDGSCISLKAVLLHNENKLPSVPLAYAIDMKETYENLEKILHVINYAAYKWKIIGDLKVLTILFGMQGGYTKYPCYLCEWDSRASNRYERTEWPSRQFSKIGQKNVLSPPPVRPENVILPPLHMKLGYAKQFLKKLKVDGEPFRYLKEVAFPKLSEAKLKGGTI</sequence>
<evidence type="ECO:0000313" key="1">
    <source>
        <dbReference type="EMBL" id="KYN01406.1"/>
    </source>
</evidence>
<gene>
    <name evidence="1" type="ORF">ALC62_07799</name>
</gene>
<protein>
    <submittedName>
        <fullName evidence="1">Uncharacterized protein</fullName>
    </submittedName>
</protein>
<evidence type="ECO:0000313" key="2">
    <source>
        <dbReference type="Proteomes" id="UP000078542"/>
    </source>
</evidence>
<proteinExistence type="predicted"/>
<dbReference type="AlphaFoldDB" id="A0A151IHU1"/>
<dbReference type="PANTHER" id="PTHR46114:SF1">
    <property type="entry name" value="ZAD DOMAIN-CONTAINING PROTEIN"/>
    <property type="match status" value="1"/>
</dbReference>
<dbReference type="Proteomes" id="UP000078542">
    <property type="component" value="Unassembled WGS sequence"/>
</dbReference>
<keyword evidence="2" id="KW-1185">Reference proteome</keyword>
<organism evidence="1 2">
    <name type="scientific">Cyphomyrmex costatus</name>
    <dbReference type="NCBI Taxonomy" id="456900"/>
    <lineage>
        <taxon>Eukaryota</taxon>
        <taxon>Metazoa</taxon>
        <taxon>Ecdysozoa</taxon>
        <taxon>Arthropoda</taxon>
        <taxon>Hexapoda</taxon>
        <taxon>Insecta</taxon>
        <taxon>Pterygota</taxon>
        <taxon>Neoptera</taxon>
        <taxon>Endopterygota</taxon>
        <taxon>Hymenoptera</taxon>
        <taxon>Apocrita</taxon>
        <taxon>Aculeata</taxon>
        <taxon>Formicoidea</taxon>
        <taxon>Formicidae</taxon>
        <taxon>Myrmicinae</taxon>
        <taxon>Cyphomyrmex</taxon>
    </lineage>
</organism>
<reference evidence="1 2" key="1">
    <citation type="submission" date="2016-03" db="EMBL/GenBank/DDBJ databases">
        <title>Cyphomyrmex costatus WGS genome.</title>
        <authorList>
            <person name="Nygaard S."/>
            <person name="Hu H."/>
            <person name="Boomsma J."/>
            <person name="Zhang G."/>
        </authorList>
    </citation>
    <scope>NUCLEOTIDE SEQUENCE [LARGE SCALE GENOMIC DNA]</scope>
    <source>
        <strain evidence="1">MS0001</strain>
        <tissue evidence="1">Whole body</tissue>
    </source>
</reference>
<name>A0A151IHU1_9HYME</name>
<dbReference type="EMBL" id="KQ977610">
    <property type="protein sequence ID" value="KYN01406.1"/>
    <property type="molecule type" value="Genomic_DNA"/>
</dbReference>